<proteinExistence type="inferred from homology"/>
<dbReference type="RefSeq" id="WP_011973533.1">
    <property type="nucleotide sequence ID" value="NC_009635.1"/>
</dbReference>
<comment type="function">
    <text evidence="2 3">Catalyzes the formation of 2-amino-5-formylamino-6-ribofuranosylamino-4(3H)-pyrimidinone ribonucleotide monophosphate and inorganic phosphate from GTP. Also has an independent pyrophosphate phosphohydrolase activity.</text>
</comment>
<evidence type="ECO:0000256" key="2">
    <source>
        <dbReference type="HAMAP-Rule" id="MF_00608"/>
    </source>
</evidence>
<evidence type="ECO:0000313" key="5">
    <source>
        <dbReference type="Proteomes" id="UP000001106"/>
    </source>
</evidence>
<comment type="catalytic activity">
    <reaction evidence="2 3">
        <text>GTP + 3 H2O = 2-amino-5-formylamino-6-(5-phospho-D-ribosylamino)pyrimidin-4(3H)-one + 2 phosphate + 2 H(+)</text>
        <dbReference type="Rhea" id="RHEA:22468"/>
        <dbReference type="ChEBI" id="CHEBI:15377"/>
        <dbReference type="ChEBI" id="CHEBI:15378"/>
        <dbReference type="ChEBI" id="CHEBI:37565"/>
        <dbReference type="ChEBI" id="CHEBI:43474"/>
        <dbReference type="ChEBI" id="CHEBI:57258"/>
        <dbReference type="EC" id="3.5.4.29"/>
    </reaction>
</comment>
<keyword evidence="1 2" id="KW-0378">Hydrolase</keyword>
<dbReference type="PANTHER" id="PTHR42202:SF1">
    <property type="entry name" value="GTP CYCLOHYDROLASE III"/>
    <property type="match status" value="1"/>
</dbReference>
<dbReference type="InterPro" id="IPR007839">
    <property type="entry name" value="GTP_CycHdrlase_3"/>
</dbReference>
<sequence length="272" mass="30463">MIQITIIQIDNYGPWTVTPNPRRESDLQALQSRLYSDLNLQFGAHKGLVFYTRFDNLMAITNGIDTETHKRIQDSIKNRYPFTVSMASGVAETPYEAQKIATAKIQNKGSAQDKYRTEILDIEELDNSIENTVTLAHVDINDITGTLTDLENAYDTYVSVNEVHLALIKELKKYNAMGFFIGGDNFMAPCNGMTEEDFLEMFENIKNSTGIDLKAGIGIGKTAEDASNMADIGLELIRDKKTATQVYTLNYEEYAVGNIVNQRTLGVNMDCK</sequence>
<dbReference type="Gene3D" id="3.30.70.270">
    <property type="match status" value="1"/>
</dbReference>
<dbReference type="OrthoDB" id="25211at2157"/>
<dbReference type="AlphaFoldDB" id="A6UV79"/>
<evidence type="ECO:0000256" key="1">
    <source>
        <dbReference type="ARBA" id="ARBA00022801"/>
    </source>
</evidence>
<comment type="similarity">
    <text evidence="2 3">Belongs to the archaeal-type GTP cyclohydrolase family.</text>
</comment>
<keyword evidence="5" id="KW-1185">Reference proteome</keyword>
<keyword evidence="2" id="KW-0342">GTP-binding</keyword>
<accession>A6UV79</accession>
<dbReference type="EC" id="3.5.4.29" evidence="2 3"/>
<dbReference type="Pfam" id="PF05165">
    <property type="entry name" value="GCH_III"/>
    <property type="match status" value="1"/>
</dbReference>
<dbReference type="PIRSF" id="PIRSF009265">
    <property type="entry name" value="GTP_cyclohydro_3"/>
    <property type="match status" value="1"/>
</dbReference>
<dbReference type="STRING" id="419665.Maeo_0818"/>
<dbReference type="NCBIfam" id="NF002587">
    <property type="entry name" value="PRK02240.1"/>
    <property type="match status" value="1"/>
</dbReference>
<dbReference type="GeneID" id="5327624"/>
<evidence type="ECO:0000313" key="4">
    <source>
        <dbReference type="EMBL" id="ABR56401.1"/>
    </source>
</evidence>
<dbReference type="HOGENOM" id="CLU_080076_0_0_2"/>
<dbReference type="GO" id="GO:0005525">
    <property type="term" value="F:GTP binding"/>
    <property type="evidence" value="ECO:0007669"/>
    <property type="project" value="UniProtKB-KW"/>
</dbReference>
<dbReference type="EMBL" id="CP000743">
    <property type="protein sequence ID" value="ABR56401.1"/>
    <property type="molecule type" value="Genomic_DNA"/>
</dbReference>
<dbReference type="HAMAP" id="MF_00608">
    <property type="entry name" value="GTP_cyclohydro_3"/>
    <property type="match status" value="1"/>
</dbReference>
<dbReference type="Gene3D" id="3.30.70.1230">
    <property type="entry name" value="Nucleotide cyclase"/>
    <property type="match status" value="1"/>
</dbReference>
<dbReference type="InterPro" id="IPR043128">
    <property type="entry name" value="Rev_trsase/Diguanyl_cyclase"/>
</dbReference>
<dbReference type="KEGG" id="mae:Maeo_0818"/>
<gene>
    <name evidence="2" type="primary">gch3</name>
    <name evidence="4" type="ordered locus">Maeo_0818</name>
</gene>
<name>A6UV79_META3</name>
<evidence type="ECO:0000256" key="3">
    <source>
        <dbReference type="PIRNR" id="PIRNR009265"/>
    </source>
</evidence>
<reference evidence="4" key="1">
    <citation type="submission" date="2007-06" db="EMBL/GenBank/DDBJ databases">
        <title>Complete sequence of Methanococcus aeolicus Nankai-3.</title>
        <authorList>
            <consortium name="US DOE Joint Genome Institute"/>
            <person name="Copeland A."/>
            <person name="Lucas S."/>
            <person name="Lapidus A."/>
            <person name="Barry K."/>
            <person name="Glavina del Rio T."/>
            <person name="Dalin E."/>
            <person name="Tice H."/>
            <person name="Pitluck S."/>
            <person name="Chain P."/>
            <person name="Malfatti S."/>
            <person name="Shin M."/>
            <person name="Vergez L."/>
            <person name="Schmutz J."/>
            <person name="Larimer F."/>
            <person name="Land M."/>
            <person name="Hauser L."/>
            <person name="Kyrpides N."/>
            <person name="Lykidis A."/>
            <person name="Sieprawska-Lupa M."/>
            <person name="Whitman W.B."/>
            <person name="Richardson P."/>
        </authorList>
    </citation>
    <scope>NUCLEOTIDE SEQUENCE [LARGE SCALE GENOMIC DNA]</scope>
    <source>
        <strain evidence="4">Nankai-3</strain>
    </source>
</reference>
<dbReference type="Proteomes" id="UP000001106">
    <property type="component" value="Chromosome"/>
</dbReference>
<dbReference type="GO" id="GO:0043740">
    <property type="term" value="F:GTP cyclohydrolase IIa activity"/>
    <property type="evidence" value="ECO:0007669"/>
    <property type="project" value="UniProtKB-UniRule"/>
</dbReference>
<dbReference type="InterPro" id="IPR029787">
    <property type="entry name" value="Nucleotide_cyclase"/>
</dbReference>
<keyword evidence="2" id="KW-0547">Nucleotide-binding</keyword>
<protein>
    <recommendedName>
        <fullName evidence="2 3">GTP cyclohydrolase III</fullName>
        <ecNumber evidence="2 3">3.5.4.29</ecNumber>
    </recommendedName>
</protein>
<dbReference type="eggNOG" id="arCOG04202">
    <property type="taxonomic scope" value="Archaea"/>
</dbReference>
<organism evidence="4 5">
    <name type="scientific">Methanococcus aeolicus (strain ATCC BAA-1280 / DSM 17508 / OCM 812 / Nankai-3)</name>
    <dbReference type="NCBI Taxonomy" id="419665"/>
    <lineage>
        <taxon>Archaea</taxon>
        <taxon>Methanobacteriati</taxon>
        <taxon>Methanobacteriota</taxon>
        <taxon>Methanomada group</taxon>
        <taxon>Methanococci</taxon>
        <taxon>Methanococcales</taxon>
        <taxon>Methanococcaceae</taxon>
        <taxon>Methanococcus</taxon>
    </lineage>
</organism>
<dbReference type="PANTHER" id="PTHR42202">
    <property type="entry name" value="GTP CYCLOHYDROLASE III"/>
    <property type="match status" value="1"/>
</dbReference>